<dbReference type="InterPro" id="IPR002891">
    <property type="entry name" value="APS"/>
</dbReference>
<dbReference type="InterPro" id="IPR027417">
    <property type="entry name" value="P-loop_NTPase"/>
</dbReference>
<dbReference type="GO" id="GO:0005524">
    <property type="term" value="F:ATP binding"/>
    <property type="evidence" value="ECO:0007669"/>
    <property type="project" value="UniProtKB-UniRule"/>
</dbReference>
<dbReference type="GO" id="GO:0004020">
    <property type="term" value="F:adenylylsulfate kinase activity"/>
    <property type="evidence" value="ECO:0007669"/>
    <property type="project" value="UniProtKB-UniRule"/>
</dbReference>
<keyword evidence="4 6" id="KW-0547">Nucleotide-binding</keyword>
<keyword evidence="5 6" id="KW-0067">ATP-binding</keyword>
<dbReference type="GO" id="GO:0005737">
    <property type="term" value="C:cytoplasm"/>
    <property type="evidence" value="ECO:0007669"/>
    <property type="project" value="TreeGrafter"/>
</dbReference>
<feature type="binding site" evidence="6">
    <location>
        <begin position="32"/>
        <end position="39"/>
    </location>
    <ligand>
        <name>ATP</name>
        <dbReference type="ChEBI" id="CHEBI:30616"/>
    </ligand>
</feature>
<dbReference type="UniPathway" id="UPA00140">
    <property type="reaction ID" value="UER00205"/>
</dbReference>
<feature type="active site" description="Phosphoserine intermediate" evidence="6">
    <location>
        <position position="106"/>
    </location>
</feature>
<protein>
    <recommendedName>
        <fullName evidence="2 6">Adenylyl-sulfate kinase</fullName>
        <ecNumber evidence="2 6">2.7.1.25</ecNumber>
    </recommendedName>
    <alternativeName>
        <fullName evidence="6">APS kinase</fullName>
    </alternativeName>
    <alternativeName>
        <fullName evidence="6">ATP adenosine-5'-phosphosulfate 3'-phosphotransferase</fullName>
    </alternativeName>
    <alternativeName>
        <fullName evidence="6">Adenosine-5'-phosphosulfate kinase</fullName>
    </alternativeName>
</protein>
<dbReference type="SUPFAM" id="SSF52540">
    <property type="entry name" value="P-loop containing nucleoside triphosphate hydrolases"/>
    <property type="match status" value="1"/>
</dbReference>
<dbReference type="CDD" id="cd02027">
    <property type="entry name" value="APSK"/>
    <property type="match status" value="1"/>
</dbReference>
<dbReference type="HAMAP" id="MF_00065">
    <property type="entry name" value="Adenylyl_sulf_kinase"/>
    <property type="match status" value="1"/>
</dbReference>
<evidence type="ECO:0000313" key="10">
    <source>
        <dbReference type="Proteomes" id="UP000280434"/>
    </source>
</evidence>
<dbReference type="Gene3D" id="3.40.50.300">
    <property type="entry name" value="P-loop containing nucleotide triphosphate hydrolases"/>
    <property type="match status" value="1"/>
</dbReference>
<evidence type="ECO:0000256" key="3">
    <source>
        <dbReference type="ARBA" id="ARBA00022679"/>
    </source>
</evidence>
<evidence type="ECO:0000256" key="2">
    <source>
        <dbReference type="ARBA" id="ARBA00012121"/>
    </source>
</evidence>
<evidence type="ECO:0000256" key="4">
    <source>
        <dbReference type="ARBA" id="ARBA00022741"/>
    </source>
</evidence>
<dbReference type="EMBL" id="RBZV01000002">
    <property type="protein sequence ID" value="RKP51252.1"/>
    <property type="molecule type" value="Genomic_DNA"/>
</dbReference>
<feature type="domain" description="APS kinase" evidence="8">
    <location>
        <begin position="26"/>
        <end position="173"/>
    </location>
</feature>
<evidence type="ECO:0000259" key="8">
    <source>
        <dbReference type="Pfam" id="PF01583"/>
    </source>
</evidence>
<dbReference type="NCBIfam" id="NF003013">
    <property type="entry name" value="PRK03846.1"/>
    <property type="match status" value="1"/>
</dbReference>
<dbReference type="GO" id="GO:0004781">
    <property type="term" value="F:sulfate adenylyltransferase (ATP) activity"/>
    <property type="evidence" value="ECO:0007669"/>
    <property type="project" value="TreeGrafter"/>
</dbReference>
<keyword evidence="6" id="KW-0597">Phosphoprotein</keyword>
<dbReference type="GO" id="GO:0019379">
    <property type="term" value="P:sulfate assimilation, phosphoadenylyl sulfate reduction by phosphoadenylyl-sulfate reductase (thioredoxin)"/>
    <property type="evidence" value="ECO:0007669"/>
    <property type="project" value="TreeGrafter"/>
</dbReference>
<dbReference type="Proteomes" id="UP000280434">
    <property type="component" value="Unassembled WGS sequence"/>
</dbReference>
<evidence type="ECO:0000256" key="5">
    <source>
        <dbReference type="ARBA" id="ARBA00022840"/>
    </source>
</evidence>
<dbReference type="GO" id="GO:0010134">
    <property type="term" value="P:sulfate assimilation via adenylyl sulfate reduction"/>
    <property type="evidence" value="ECO:0007669"/>
    <property type="project" value="TreeGrafter"/>
</dbReference>
<evidence type="ECO:0000256" key="1">
    <source>
        <dbReference type="ARBA" id="ARBA00001823"/>
    </source>
</evidence>
<accession>A0A494XN96</accession>
<dbReference type="InterPro" id="IPR050512">
    <property type="entry name" value="Sulf_AdTrans/APS_kinase"/>
</dbReference>
<evidence type="ECO:0000256" key="6">
    <source>
        <dbReference type="HAMAP-Rule" id="MF_00065"/>
    </source>
</evidence>
<evidence type="ECO:0000313" key="9">
    <source>
        <dbReference type="EMBL" id="RKP51252.1"/>
    </source>
</evidence>
<comment type="pathway">
    <text evidence="6 7">Sulfur metabolism; hydrogen sulfide biosynthesis; sulfite from sulfate: step 2/3.</text>
</comment>
<comment type="catalytic activity">
    <reaction evidence="1 6 7">
        <text>adenosine 5'-phosphosulfate + ATP = 3'-phosphoadenylyl sulfate + ADP + H(+)</text>
        <dbReference type="Rhea" id="RHEA:24152"/>
        <dbReference type="ChEBI" id="CHEBI:15378"/>
        <dbReference type="ChEBI" id="CHEBI:30616"/>
        <dbReference type="ChEBI" id="CHEBI:58243"/>
        <dbReference type="ChEBI" id="CHEBI:58339"/>
        <dbReference type="ChEBI" id="CHEBI:456216"/>
        <dbReference type="EC" id="2.7.1.25"/>
    </reaction>
</comment>
<name>A0A494XN96_9BURK</name>
<evidence type="ECO:0000256" key="7">
    <source>
        <dbReference type="RuleBase" id="RU004347"/>
    </source>
</evidence>
<gene>
    <name evidence="6 9" type="primary">cysC</name>
    <name evidence="9" type="ORF">D7S89_07085</name>
</gene>
<dbReference type="Pfam" id="PF01583">
    <property type="entry name" value="APS_kinase"/>
    <property type="match status" value="1"/>
</dbReference>
<dbReference type="NCBIfam" id="TIGR00455">
    <property type="entry name" value="apsK"/>
    <property type="match status" value="1"/>
</dbReference>
<sequence>MLAADTAPLPRALPASYRTQNESPGGVLWMTGMSGAGKSTLARALQTQLRLRQCLVMVLDGDELRTGLNAGLGFTSADRLENVRRTAEVAALFKDTGFVVICALISPLVAHRELARDIVKDRFFEIHVDSSLACCEARDPKGLYARARRSEIPEFTGLSSPYEAPISPDLRIDTMSGSITESLATLSRFVGDHIRLARSLD</sequence>
<dbReference type="OrthoDB" id="9804504at2"/>
<keyword evidence="3 6" id="KW-0808">Transferase</keyword>
<dbReference type="PANTHER" id="PTHR42700:SF1">
    <property type="entry name" value="SULFATE ADENYLYLTRANSFERASE"/>
    <property type="match status" value="1"/>
</dbReference>
<organism evidence="9 10">
    <name type="scientific">Trinickia fusca</name>
    <dbReference type="NCBI Taxonomy" id="2419777"/>
    <lineage>
        <taxon>Bacteria</taxon>
        <taxon>Pseudomonadati</taxon>
        <taxon>Pseudomonadota</taxon>
        <taxon>Betaproteobacteria</taxon>
        <taxon>Burkholderiales</taxon>
        <taxon>Burkholderiaceae</taxon>
        <taxon>Trinickia</taxon>
    </lineage>
</organism>
<keyword evidence="6 7" id="KW-0418">Kinase</keyword>
<dbReference type="PANTHER" id="PTHR42700">
    <property type="entry name" value="SULFATE ADENYLYLTRANSFERASE"/>
    <property type="match status" value="1"/>
</dbReference>
<reference evidence="9 10" key="1">
    <citation type="submission" date="2018-10" db="EMBL/GenBank/DDBJ databases">
        <title>Paraburkholderia sp. 7MK8-2, isolated from soil.</title>
        <authorList>
            <person name="Gao Z.-H."/>
            <person name="Qiu L.-H."/>
        </authorList>
    </citation>
    <scope>NUCLEOTIDE SEQUENCE [LARGE SCALE GENOMIC DNA]</scope>
    <source>
        <strain evidence="9 10">7MK8-2</strain>
    </source>
</reference>
<comment type="function">
    <text evidence="6 7">Catalyzes the synthesis of activated sulfate.</text>
</comment>
<dbReference type="InterPro" id="IPR059117">
    <property type="entry name" value="APS_kinase_dom"/>
</dbReference>
<dbReference type="EC" id="2.7.1.25" evidence="2 6"/>
<comment type="similarity">
    <text evidence="6 7">Belongs to the APS kinase family.</text>
</comment>
<dbReference type="GO" id="GO:0070814">
    <property type="term" value="P:hydrogen sulfide biosynthetic process"/>
    <property type="evidence" value="ECO:0007669"/>
    <property type="project" value="UniProtKB-UniRule"/>
</dbReference>
<keyword evidence="10" id="KW-1185">Reference proteome</keyword>
<dbReference type="AlphaFoldDB" id="A0A494XN96"/>
<proteinExistence type="inferred from homology"/>
<comment type="caution">
    <text evidence="9">The sequence shown here is derived from an EMBL/GenBank/DDBJ whole genome shotgun (WGS) entry which is preliminary data.</text>
</comment>